<keyword evidence="1 4" id="KW-0378">Hydrolase</keyword>
<keyword evidence="1" id="KW-0067">ATP-binding</keyword>
<protein>
    <recommendedName>
        <fullName evidence="1">ATP-dependent DNA helicase</fullName>
        <ecNumber evidence="1">5.6.2.3</ecNumber>
    </recommendedName>
</protein>
<dbReference type="EMBL" id="ML143387">
    <property type="protein sequence ID" value="TBU34899.1"/>
    <property type="molecule type" value="Genomic_DNA"/>
</dbReference>
<dbReference type="InterPro" id="IPR010285">
    <property type="entry name" value="DNA_helicase_pif1-like_DEAD"/>
</dbReference>
<organism evidence="4">
    <name type="scientific">Dichomitus squalens</name>
    <dbReference type="NCBI Taxonomy" id="114155"/>
    <lineage>
        <taxon>Eukaryota</taxon>
        <taxon>Fungi</taxon>
        <taxon>Dikarya</taxon>
        <taxon>Basidiomycota</taxon>
        <taxon>Agaricomycotina</taxon>
        <taxon>Agaricomycetes</taxon>
        <taxon>Polyporales</taxon>
        <taxon>Polyporaceae</taxon>
        <taxon>Dichomitus</taxon>
    </lineage>
</organism>
<dbReference type="SMART" id="SM00382">
    <property type="entry name" value="AAA"/>
    <property type="match status" value="1"/>
</dbReference>
<evidence type="ECO:0000259" key="3">
    <source>
        <dbReference type="SMART" id="SM00382"/>
    </source>
</evidence>
<proteinExistence type="inferred from homology"/>
<name>A0A4Q9N305_9APHY</name>
<keyword evidence="1" id="KW-0227">DNA damage</keyword>
<dbReference type="GO" id="GO:0043139">
    <property type="term" value="F:5'-3' DNA helicase activity"/>
    <property type="evidence" value="ECO:0007669"/>
    <property type="project" value="UniProtKB-EC"/>
</dbReference>
<feature type="region of interest" description="Disordered" evidence="2">
    <location>
        <begin position="29"/>
        <end position="101"/>
    </location>
</feature>
<sequence length="637" mass="71740">MREAQAWLLGIADAIAFNAASPYQQPAANCQLADSIPPAPKEGDPGSSSGINKERQRDTVKTEVKDEESDYDFDSMDVEDLLDPPSNGQSTPPSYKNDYDEANLDTSRTAKLVGFNGLQPTPPPSSLDSAEDATQLTTSSYLLAKEPVAEIQLSPEQRYVLAKVQRGESVFFTGSAGTGKSVLLREIINARGGRANLQLAITASTGIASVNISIGLGKEDELALVARIYGIAQKAYKEEERRRSDLWMQKAQGNWLKSEDWAFLNKDVDESRKTGALDRWKKVETLIIDEISMLDGRLFDKLEYIARKLRKNERPFGGIQLVLSGDFCDPIFLRKVFRQKDQKFVDMLNAIRFGRLDAEVNMVFRQLSREVHYDDGVEPTELYPTRAEVDSANSSRLSQIAGIPKDYEAIDFPGFDDKWRPLPHERVERALKDLIAPKKLSLKEGAQNLIQGTLVNGSLGRVVGFYKPREALEIGVRIGHPDLLFPLYEGLPRELLEQKRKERQQRLDHYMKSDNIWPAVQFLSGPLVLCVPLPFQAMDANGNIQATRDQVPLILAWALSIHKSQGQTLERVRVNLSKIFEKGQVINFDPGKIRAHPRVIEWMAQHDGKIPDELEEHTPMWPETDVDEELELWHDIL</sequence>
<dbReference type="SUPFAM" id="SSF52540">
    <property type="entry name" value="P-loop containing nucleoside triphosphate hydrolases"/>
    <property type="match status" value="2"/>
</dbReference>
<keyword evidence="1" id="KW-0547">Nucleotide-binding</keyword>
<dbReference type="GO" id="GO:0006310">
    <property type="term" value="P:DNA recombination"/>
    <property type="evidence" value="ECO:0007669"/>
    <property type="project" value="UniProtKB-KW"/>
</dbReference>
<comment type="similarity">
    <text evidence="1">Belongs to the helicase family.</text>
</comment>
<keyword evidence="1" id="KW-0234">DNA repair</keyword>
<dbReference type="OrthoDB" id="432234at2759"/>
<dbReference type="Proteomes" id="UP000292957">
    <property type="component" value="Unassembled WGS sequence"/>
</dbReference>
<comment type="catalytic activity">
    <reaction evidence="1">
        <text>ATP + H2O = ADP + phosphate + H(+)</text>
        <dbReference type="Rhea" id="RHEA:13065"/>
        <dbReference type="ChEBI" id="CHEBI:15377"/>
        <dbReference type="ChEBI" id="CHEBI:15378"/>
        <dbReference type="ChEBI" id="CHEBI:30616"/>
        <dbReference type="ChEBI" id="CHEBI:43474"/>
        <dbReference type="ChEBI" id="CHEBI:456216"/>
        <dbReference type="EC" id="5.6.2.3"/>
    </reaction>
</comment>
<evidence type="ECO:0000256" key="2">
    <source>
        <dbReference type="SAM" id="MobiDB-lite"/>
    </source>
</evidence>
<feature type="compositionally biased region" description="Acidic residues" evidence="2">
    <location>
        <begin position="65"/>
        <end position="82"/>
    </location>
</feature>
<feature type="compositionally biased region" description="Basic and acidic residues" evidence="2">
    <location>
        <begin position="52"/>
        <end position="64"/>
    </location>
</feature>
<dbReference type="GO" id="GO:0005524">
    <property type="term" value="F:ATP binding"/>
    <property type="evidence" value="ECO:0007669"/>
    <property type="project" value="UniProtKB-KW"/>
</dbReference>
<dbReference type="CDD" id="cd18809">
    <property type="entry name" value="SF1_C_RecD"/>
    <property type="match status" value="1"/>
</dbReference>
<dbReference type="GO" id="GO:0000723">
    <property type="term" value="P:telomere maintenance"/>
    <property type="evidence" value="ECO:0007669"/>
    <property type="project" value="InterPro"/>
</dbReference>
<dbReference type="InterPro" id="IPR051055">
    <property type="entry name" value="PIF1_helicase"/>
</dbReference>
<dbReference type="AlphaFoldDB" id="A0A4Q9N305"/>
<keyword evidence="1" id="KW-0233">DNA recombination</keyword>
<dbReference type="GO" id="GO:0006281">
    <property type="term" value="P:DNA repair"/>
    <property type="evidence" value="ECO:0007669"/>
    <property type="project" value="UniProtKB-KW"/>
</dbReference>
<accession>A0A4Q9N305</accession>
<evidence type="ECO:0000313" key="4">
    <source>
        <dbReference type="EMBL" id="TBU34899.1"/>
    </source>
</evidence>
<evidence type="ECO:0000256" key="1">
    <source>
        <dbReference type="RuleBase" id="RU363044"/>
    </source>
</evidence>
<feature type="domain" description="AAA+ ATPase" evidence="3">
    <location>
        <begin position="166"/>
        <end position="348"/>
    </location>
</feature>
<dbReference type="InterPro" id="IPR003593">
    <property type="entry name" value="AAA+_ATPase"/>
</dbReference>
<comment type="cofactor">
    <cofactor evidence="1">
        <name>Mg(2+)</name>
        <dbReference type="ChEBI" id="CHEBI:18420"/>
    </cofactor>
</comment>
<keyword evidence="1" id="KW-0347">Helicase</keyword>
<dbReference type="EC" id="5.6.2.3" evidence="1"/>
<gene>
    <name evidence="4" type="ORF">BD311DRAFT_735091</name>
</gene>
<dbReference type="InterPro" id="IPR027417">
    <property type="entry name" value="P-loop_NTPase"/>
</dbReference>
<dbReference type="Pfam" id="PF05970">
    <property type="entry name" value="PIF1"/>
    <property type="match status" value="2"/>
</dbReference>
<dbReference type="PANTHER" id="PTHR47642">
    <property type="entry name" value="ATP-DEPENDENT DNA HELICASE"/>
    <property type="match status" value="1"/>
</dbReference>
<dbReference type="PANTHER" id="PTHR47642:SF5">
    <property type="entry name" value="ATP-DEPENDENT DNA HELICASE"/>
    <property type="match status" value="1"/>
</dbReference>
<dbReference type="Gene3D" id="3.40.50.300">
    <property type="entry name" value="P-loop containing nucleotide triphosphate hydrolases"/>
    <property type="match status" value="1"/>
</dbReference>
<reference evidence="4" key="1">
    <citation type="submission" date="2019-01" db="EMBL/GenBank/DDBJ databases">
        <title>Draft genome sequences of three monokaryotic isolates of the white-rot basidiomycete fungus Dichomitus squalens.</title>
        <authorList>
            <consortium name="DOE Joint Genome Institute"/>
            <person name="Lopez S.C."/>
            <person name="Andreopoulos B."/>
            <person name="Pangilinan J."/>
            <person name="Lipzen A."/>
            <person name="Riley R."/>
            <person name="Ahrendt S."/>
            <person name="Ng V."/>
            <person name="Barry K."/>
            <person name="Daum C."/>
            <person name="Grigoriev I.V."/>
            <person name="Hilden K.S."/>
            <person name="Makela M.R."/>
            <person name="de Vries R.P."/>
        </authorList>
    </citation>
    <scope>NUCLEOTIDE SEQUENCE [LARGE SCALE GENOMIC DNA]</scope>
    <source>
        <strain evidence="4">OM18370.1</strain>
    </source>
</reference>
<dbReference type="GO" id="GO:0016887">
    <property type="term" value="F:ATP hydrolysis activity"/>
    <property type="evidence" value="ECO:0007669"/>
    <property type="project" value="RHEA"/>
</dbReference>